<protein>
    <recommendedName>
        <fullName evidence="9">Amino acid transporter transmembrane domain-containing protein</fullName>
    </recommendedName>
</protein>
<keyword evidence="7 8" id="KW-0472">Membrane</keyword>
<reference evidence="10" key="1">
    <citation type="submission" date="2021-01" db="EMBL/GenBank/DDBJ databases">
        <authorList>
            <person name="Eckstrom K.M.E."/>
        </authorList>
    </citation>
    <scope>NUCLEOTIDE SEQUENCE</scope>
    <source>
        <strain evidence="10">UVCC 0001</strain>
    </source>
</reference>
<dbReference type="Proteomes" id="UP001255856">
    <property type="component" value="Unassembled WGS sequence"/>
</dbReference>
<feature type="transmembrane region" description="Helical" evidence="8">
    <location>
        <begin position="249"/>
        <end position="267"/>
    </location>
</feature>
<proteinExistence type="inferred from homology"/>
<dbReference type="GO" id="GO:0016020">
    <property type="term" value="C:membrane"/>
    <property type="evidence" value="ECO:0007669"/>
    <property type="project" value="UniProtKB-SubCell"/>
</dbReference>
<evidence type="ECO:0000256" key="6">
    <source>
        <dbReference type="ARBA" id="ARBA00022989"/>
    </source>
</evidence>
<feature type="domain" description="Amino acid transporter transmembrane" evidence="9">
    <location>
        <begin position="55"/>
        <end position="460"/>
    </location>
</feature>
<evidence type="ECO:0000256" key="3">
    <source>
        <dbReference type="ARBA" id="ARBA00022448"/>
    </source>
</evidence>
<evidence type="ECO:0000259" key="9">
    <source>
        <dbReference type="Pfam" id="PF01490"/>
    </source>
</evidence>
<dbReference type="EMBL" id="JASFZW010000010">
    <property type="protein sequence ID" value="KAK2076416.1"/>
    <property type="molecule type" value="Genomic_DNA"/>
</dbReference>
<accession>A0AAD9IDX9</accession>
<feature type="transmembrane region" description="Helical" evidence="8">
    <location>
        <begin position="279"/>
        <end position="305"/>
    </location>
</feature>
<evidence type="ECO:0000256" key="2">
    <source>
        <dbReference type="ARBA" id="ARBA00008066"/>
    </source>
</evidence>
<evidence type="ECO:0000256" key="8">
    <source>
        <dbReference type="SAM" id="Phobius"/>
    </source>
</evidence>
<evidence type="ECO:0000256" key="4">
    <source>
        <dbReference type="ARBA" id="ARBA00022692"/>
    </source>
</evidence>
<dbReference type="InterPro" id="IPR013057">
    <property type="entry name" value="AA_transpt_TM"/>
</dbReference>
<comment type="similarity">
    <text evidence="2">Belongs to the amino acid/polyamine transporter 2 family.</text>
</comment>
<comment type="subcellular location">
    <subcellularLocation>
        <location evidence="1">Membrane</location>
        <topology evidence="1">Multi-pass membrane protein</topology>
    </subcellularLocation>
</comment>
<sequence>MSVPAPPDVGLGAVADPASVLEEDDTAPLLPVIRIVDDAAQPASSLPRAIEPASLAVSIVILSKAILGAGELWMASLPRSFLLLGWAMAVGFLLLVAYLTHFSVEAITLGRLSTGKPTFPGMVEALHGKAVALLLEVSVVLRAAGEIVSCSEGLLVVYFIVIADLLAGHKGSGHPGMVCDLGGNFAGCDSRGWISAVVAVVVLAPLVSGRRLASTAIASWIGLAAVVLWMVVTVALVVVAWTVSNLLGVIPIIATAYTCQMTVTFVMDDMRGLFSQGRMAISSLVACLVCTAVFLVTGLGGPYLFGADVADDVLENFSARQAVLVGAPTARALDLLIRVGFLLSILGVVPAQMWPYRAALGRLVLRRELTGLAELRAVSYASLALFWVLAMKAKSIWMPIQLVGATAGSVIAFFLPGTLALASRGSEWALSRPGGYWTLGAWALIAVGVVQLICGTAAALIFSR</sequence>
<dbReference type="GO" id="GO:0015179">
    <property type="term" value="F:L-amino acid transmembrane transporter activity"/>
    <property type="evidence" value="ECO:0007669"/>
    <property type="project" value="TreeGrafter"/>
</dbReference>
<feature type="transmembrane region" description="Helical" evidence="8">
    <location>
        <begin position="220"/>
        <end position="243"/>
    </location>
</feature>
<name>A0AAD9IDX9_PROWI</name>
<keyword evidence="5" id="KW-0029">Amino-acid transport</keyword>
<evidence type="ECO:0000256" key="1">
    <source>
        <dbReference type="ARBA" id="ARBA00004141"/>
    </source>
</evidence>
<keyword evidence="4 8" id="KW-0812">Transmembrane</keyword>
<feature type="transmembrane region" description="Helical" evidence="8">
    <location>
        <begin position="396"/>
        <end position="422"/>
    </location>
</feature>
<dbReference type="AlphaFoldDB" id="A0AAD9IDX9"/>
<feature type="transmembrane region" description="Helical" evidence="8">
    <location>
        <begin position="119"/>
        <end position="141"/>
    </location>
</feature>
<evidence type="ECO:0000313" key="11">
    <source>
        <dbReference type="Proteomes" id="UP001255856"/>
    </source>
</evidence>
<dbReference type="Pfam" id="PF01490">
    <property type="entry name" value="Aa_trans"/>
    <property type="match status" value="1"/>
</dbReference>
<keyword evidence="3" id="KW-0813">Transport</keyword>
<evidence type="ECO:0000256" key="5">
    <source>
        <dbReference type="ARBA" id="ARBA00022970"/>
    </source>
</evidence>
<keyword evidence="11" id="KW-1185">Reference proteome</keyword>
<feature type="transmembrane region" description="Helical" evidence="8">
    <location>
        <begin position="192"/>
        <end position="208"/>
    </location>
</feature>
<feature type="transmembrane region" description="Helical" evidence="8">
    <location>
        <begin position="335"/>
        <end position="357"/>
    </location>
</feature>
<evidence type="ECO:0000313" key="10">
    <source>
        <dbReference type="EMBL" id="KAK2076416.1"/>
    </source>
</evidence>
<gene>
    <name evidence="10" type="ORF">QBZ16_000941</name>
</gene>
<organism evidence="10 11">
    <name type="scientific">Prototheca wickerhamii</name>
    <dbReference type="NCBI Taxonomy" id="3111"/>
    <lineage>
        <taxon>Eukaryota</taxon>
        <taxon>Viridiplantae</taxon>
        <taxon>Chlorophyta</taxon>
        <taxon>core chlorophytes</taxon>
        <taxon>Trebouxiophyceae</taxon>
        <taxon>Chlorellales</taxon>
        <taxon>Chlorellaceae</taxon>
        <taxon>Prototheca</taxon>
    </lineage>
</organism>
<feature type="transmembrane region" description="Helical" evidence="8">
    <location>
        <begin position="153"/>
        <end position="172"/>
    </location>
</feature>
<feature type="transmembrane region" description="Helical" evidence="8">
    <location>
        <begin position="434"/>
        <end position="462"/>
    </location>
</feature>
<feature type="transmembrane region" description="Helical" evidence="8">
    <location>
        <begin position="53"/>
        <end position="74"/>
    </location>
</feature>
<keyword evidence="6 8" id="KW-1133">Transmembrane helix</keyword>
<evidence type="ECO:0000256" key="7">
    <source>
        <dbReference type="ARBA" id="ARBA00023136"/>
    </source>
</evidence>
<feature type="transmembrane region" description="Helical" evidence="8">
    <location>
        <begin position="81"/>
        <end position="99"/>
    </location>
</feature>
<dbReference type="PANTHER" id="PTHR22950">
    <property type="entry name" value="AMINO ACID TRANSPORTER"/>
    <property type="match status" value="1"/>
</dbReference>
<dbReference type="PANTHER" id="PTHR22950:SF458">
    <property type="entry name" value="SODIUM-COUPLED NEUTRAL AMINO ACID TRANSPORTER 11-RELATED"/>
    <property type="match status" value="1"/>
</dbReference>
<comment type="caution">
    <text evidence="10">The sequence shown here is derived from an EMBL/GenBank/DDBJ whole genome shotgun (WGS) entry which is preliminary data.</text>
</comment>